<dbReference type="AlphaFoldDB" id="A0A0A9HKL5"/>
<reference evidence="2" key="2">
    <citation type="journal article" date="2015" name="Data Brief">
        <title>Shoot transcriptome of the giant reed, Arundo donax.</title>
        <authorList>
            <person name="Barrero R.A."/>
            <person name="Guerrero F.D."/>
            <person name="Moolhuijzen P."/>
            <person name="Goolsby J.A."/>
            <person name="Tidwell J."/>
            <person name="Bellgard S.E."/>
            <person name="Bellgard M.I."/>
        </authorList>
    </citation>
    <scope>NUCLEOTIDE SEQUENCE</scope>
    <source>
        <tissue evidence="2">Shoot tissue taken approximately 20 cm above the soil surface</tissue>
    </source>
</reference>
<keyword evidence="1" id="KW-0732">Signal</keyword>
<reference evidence="2" key="1">
    <citation type="submission" date="2014-09" db="EMBL/GenBank/DDBJ databases">
        <authorList>
            <person name="Magalhaes I.L.F."/>
            <person name="Oliveira U."/>
            <person name="Santos F.R."/>
            <person name="Vidigal T.H.D.A."/>
            <person name="Brescovit A.D."/>
            <person name="Santos A.J."/>
        </authorList>
    </citation>
    <scope>NUCLEOTIDE SEQUENCE</scope>
    <source>
        <tissue evidence="2">Shoot tissue taken approximately 20 cm above the soil surface</tissue>
    </source>
</reference>
<proteinExistence type="predicted"/>
<evidence type="ECO:0000256" key="1">
    <source>
        <dbReference type="SAM" id="SignalP"/>
    </source>
</evidence>
<feature type="signal peptide" evidence="1">
    <location>
        <begin position="1"/>
        <end position="18"/>
    </location>
</feature>
<protein>
    <recommendedName>
        <fullName evidence="3">Secreted protein</fullName>
    </recommendedName>
</protein>
<evidence type="ECO:0008006" key="3">
    <source>
        <dbReference type="Google" id="ProtNLM"/>
    </source>
</evidence>
<name>A0A0A9HKL5_ARUDO</name>
<dbReference type="EMBL" id="GBRH01164463">
    <property type="protein sequence ID" value="JAE33433.1"/>
    <property type="molecule type" value="Transcribed_RNA"/>
</dbReference>
<sequence>MYIWQLLIIWPLLSSSYSNHLATFNHPKLKRIDKGSWLKNQHVLRAKMSNQLHTRTLEHILVAHDNRQHASATET</sequence>
<organism evidence="2">
    <name type="scientific">Arundo donax</name>
    <name type="common">Giant reed</name>
    <name type="synonym">Donax arundinaceus</name>
    <dbReference type="NCBI Taxonomy" id="35708"/>
    <lineage>
        <taxon>Eukaryota</taxon>
        <taxon>Viridiplantae</taxon>
        <taxon>Streptophyta</taxon>
        <taxon>Embryophyta</taxon>
        <taxon>Tracheophyta</taxon>
        <taxon>Spermatophyta</taxon>
        <taxon>Magnoliopsida</taxon>
        <taxon>Liliopsida</taxon>
        <taxon>Poales</taxon>
        <taxon>Poaceae</taxon>
        <taxon>PACMAD clade</taxon>
        <taxon>Arundinoideae</taxon>
        <taxon>Arundineae</taxon>
        <taxon>Arundo</taxon>
    </lineage>
</organism>
<accession>A0A0A9HKL5</accession>
<evidence type="ECO:0000313" key="2">
    <source>
        <dbReference type="EMBL" id="JAE33433.1"/>
    </source>
</evidence>
<feature type="chain" id="PRO_5002065553" description="Secreted protein" evidence="1">
    <location>
        <begin position="19"/>
        <end position="75"/>
    </location>
</feature>